<keyword evidence="5 9" id="KW-0812">Transmembrane</keyword>
<evidence type="ECO:0000256" key="1">
    <source>
        <dbReference type="ARBA" id="ARBA00004651"/>
    </source>
</evidence>
<evidence type="ECO:0000256" key="4">
    <source>
        <dbReference type="ARBA" id="ARBA00022475"/>
    </source>
</evidence>
<gene>
    <name evidence="10" type="ORF">GCM10022211_21770</name>
</gene>
<keyword evidence="4" id="KW-1003">Cell membrane</keyword>
<comment type="function">
    <text evidence="8">Major component of the acid-resistance (AR) system allowing enteric pathogens to survive the acidic environment in the stomach. Exchanges extracellular arginine for its intracellular decarboxylation product agmatine (Agm) thereby expelling intracellular protons. Probably undergoes several conformational states in order to translocate the substrate across the membrane; keeps the substrate accessible to only 1 side of the membrane at a time by opening and closing 3 membrane-internal gates.</text>
</comment>
<evidence type="ECO:0000313" key="10">
    <source>
        <dbReference type="EMBL" id="GAA4008003.1"/>
    </source>
</evidence>
<feature type="transmembrane region" description="Helical" evidence="9">
    <location>
        <begin position="385"/>
        <end position="402"/>
    </location>
</feature>
<dbReference type="Pfam" id="PF13520">
    <property type="entry name" value="AA_permease_2"/>
    <property type="match status" value="1"/>
</dbReference>
<evidence type="ECO:0000256" key="2">
    <source>
        <dbReference type="ARBA" id="ARBA00008220"/>
    </source>
</evidence>
<evidence type="ECO:0000256" key="5">
    <source>
        <dbReference type="ARBA" id="ARBA00022692"/>
    </source>
</evidence>
<keyword evidence="6 9" id="KW-1133">Transmembrane helix</keyword>
<feature type="transmembrane region" description="Helical" evidence="9">
    <location>
        <begin position="72"/>
        <end position="97"/>
    </location>
</feature>
<evidence type="ECO:0000256" key="7">
    <source>
        <dbReference type="ARBA" id="ARBA00023136"/>
    </source>
</evidence>
<dbReference type="Proteomes" id="UP001501310">
    <property type="component" value="Unassembled WGS sequence"/>
</dbReference>
<feature type="transmembrane region" description="Helical" evidence="9">
    <location>
        <begin position="170"/>
        <end position="191"/>
    </location>
</feature>
<name>A0ABP7S817_9SPHN</name>
<dbReference type="EMBL" id="BAAAZD010000002">
    <property type="protein sequence ID" value="GAA4008003.1"/>
    <property type="molecule type" value="Genomic_DNA"/>
</dbReference>
<feature type="transmembrane region" description="Helical" evidence="9">
    <location>
        <begin position="359"/>
        <end position="379"/>
    </location>
</feature>
<reference evidence="11" key="1">
    <citation type="journal article" date="2019" name="Int. J. Syst. Evol. Microbiol.">
        <title>The Global Catalogue of Microorganisms (GCM) 10K type strain sequencing project: providing services to taxonomists for standard genome sequencing and annotation.</title>
        <authorList>
            <consortium name="The Broad Institute Genomics Platform"/>
            <consortium name="The Broad Institute Genome Sequencing Center for Infectious Disease"/>
            <person name="Wu L."/>
            <person name="Ma J."/>
        </authorList>
    </citation>
    <scope>NUCLEOTIDE SEQUENCE [LARGE SCALE GENOMIC DNA]</scope>
    <source>
        <strain evidence="11">JCM 16603</strain>
    </source>
</reference>
<comment type="caution">
    <text evidence="10">The sequence shown here is derived from an EMBL/GenBank/DDBJ whole genome shotgun (WGS) entry which is preliminary data.</text>
</comment>
<proteinExistence type="inferred from homology"/>
<feature type="transmembrane region" description="Helical" evidence="9">
    <location>
        <begin position="217"/>
        <end position="241"/>
    </location>
</feature>
<evidence type="ECO:0000256" key="8">
    <source>
        <dbReference type="ARBA" id="ARBA00045636"/>
    </source>
</evidence>
<keyword evidence="7 9" id="KW-0472">Membrane</keyword>
<dbReference type="InterPro" id="IPR050367">
    <property type="entry name" value="APC_superfamily"/>
</dbReference>
<dbReference type="PIRSF" id="PIRSF006060">
    <property type="entry name" value="AA_transporter"/>
    <property type="match status" value="1"/>
</dbReference>
<organism evidence="10 11">
    <name type="scientific">Sphingomonas humi</name>
    <dbReference type="NCBI Taxonomy" id="335630"/>
    <lineage>
        <taxon>Bacteria</taxon>
        <taxon>Pseudomonadati</taxon>
        <taxon>Pseudomonadota</taxon>
        <taxon>Alphaproteobacteria</taxon>
        <taxon>Sphingomonadales</taxon>
        <taxon>Sphingomonadaceae</taxon>
        <taxon>Sphingomonas</taxon>
    </lineage>
</organism>
<evidence type="ECO:0000256" key="6">
    <source>
        <dbReference type="ARBA" id="ARBA00022989"/>
    </source>
</evidence>
<dbReference type="PANTHER" id="PTHR42770:SF18">
    <property type="entry name" value="ARGININE_AGMATINE ANTIPORTER"/>
    <property type="match status" value="1"/>
</dbReference>
<feature type="transmembrane region" description="Helical" evidence="9">
    <location>
        <begin position="333"/>
        <end position="352"/>
    </location>
</feature>
<feature type="transmembrane region" description="Helical" evidence="9">
    <location>
        <begin position="103"/>
        <end position="124"/>
    </location>
</feature>
<dbReference type="InterPro" id="IPR002293">
    <property type="entry name" value="AA/rel_permease1"/>
</dbReference>
<comment type="similarity">
    <text evidence="2">Belongs to the amino acid-polyamine-organocation (APC) superfamily. Basic amino acid/polyamine antiporter (APA) (TC 2.A.3.2) family.</text>
</comment>
<keyword evidence="11" id="KW-1185">Reference proteome</keyword>
<feature type="transmembrane region" description="Helical" evidence="9">
    <location>
        <begin position="261"/>
        <end position="289"/>
    </location>
</feature>
<evidence type="ECO:0000313" key="11">
    <source>
        <dbReference type="Proteomes" id="UP001501310"/>
    </source>
</evidence>
<feature type="transmembrane region" description="Helical" evidence="9">
    <location>
        <begin position="136"/>
        <end position="158"/>
    </location>
</feature>
<evidence type="ECO:0000256" key="9">
    <source>
        <dbReference type="SAM" id="Phobius"/>
    </source>
</evidence>
<accession>A0ABP7S817</accession>
<dbReference type="Gene3D" id="1.20.1740.10">
    <property type="entry name" value="Amino acid/polyamine transporter I"/>
    <property type="match status" value="1"/>
</dbReference>
<feature type="transmembrane region" description="Helical" evidence="9">
    <location>
        <begin position="29"/>
        <end position="51"/>
    </location>
</feature>
<sequence>MSLAMVVGTIVGSGIYVLPAQVAPFGANLVLAFVLTGAGTFLLALCMARLAGALPGGPYSHVASAFGDRAAFIAMWSSMLSQVTGAAATAIAVGGAIGVAVPALASPVSITVIGLVTLLVLALVQSRGARSAGRVQVTAALIKLVPLVLVLLLVLLLVARGGSVQPLAPVPLTLTATIAAAALMLFAFTGFEAGTISANVTDNAQESVPSATIRGTAFVAMLYLAATLAVLWLLPSAIAAASPTPIADAIAPSFGPSARTLVALVGAVSALGTCNALILLSVEVARALANAGDLPASFAAIDSNGVSRRSLVAAVLLAMAMVAGSVSENFLSAFNFVALVSAVGALVLYLACAAVAWRLQVVGAAVAVPALLYSVAMFWGSGGEAVLWAALLAVAGLPIRWFSRRASARAEQAAAPPEPVA</sequence>
<feature type="transmembrane region" description="Helical" evidence="9">
    <location>
        <begin position="310"/>
        <end position="327"/>
    </location>
</feature>
<protein>
    <recommendedName>
        <fullName evidence="3">Arginine/agmatine antiporter</fullName>
    </recommendedName>
</protein>
<dbReference type="PANTHER" id="PTHR42770">
    <property type="entry name" value="AMINO ACID TRANSPORTER-RELATED"/>
    <property type="match status" value="1"/>
</dbReference>
<evidence type="ECO:0000256" key="3">
    <source>
        <dbReference type="ARBA" id="ARBA00021069"/>
    </source>
</evidence>
<comment type="subcellular location">
    <subcellularLocation>
        <location evidence="1">Cell membrane</location>
        <topology evidence="1">Multi-pass membrane protein</topology>
    </subcellularLocation>
</comment>